<feature type="transmembrane region" description="Helical" evidence="6">
    <location>
        <begin position="232"/>
        <end position="250"/>
    </location>
</feature>
<evidence type="ECO:0000256" key="3">
    <source>
        <dbReference type="ARBA" id="ARBA00022989"/>
    </source>
</evidence>
<proteinExistence type="predicted"/>
<reference evidence="8 9" key="1">
    <citation type="submission" date="2019-04" db="EMBL/GenBank/DDBJ databases">
        <authorList>
            <person name="Li Y."/>
            <person name="Wang J."/>
        </authorList>
    </citation>
    <scope>NUCLEOTIDE SEQUENCE [LARGE SCALE GENOMIC DNA]</scope>
    <source>
        <strain evidence="8 9">DSM 14668</strain>
    </source>
</reference>
<dbReference type="Gene3D" id="3.40.50.720">
    <property type="entry name" value="NAD(P)-binding Rossmann-like Domain"/>
    <property type="match status" value="1"/>
</dbReference>
<feature type="transmembrane region" description="Helical" evidence="6">
    <location>
        <begin position="295"/>
        <end position="313"/>
    </location>
</feature>
<keyword evidence="4 6" id="KW-0472">Membrane</keyword>
<dbReference type="EMBL" id="SSMQ01000037">
    <property type="protein sequence ID" value="TKD01855.1"/>
    <property type="molecule type" value="Genomic_DNA"/>
</dbReference>
<sequence length="1054" mass="117404">MIRSRTRSTGSRRMVARRRARPCGKARRCGGTWTNGCSTRRRRARCARAGRRSCGSARRARGSNERAPGERARSRTRPRRWRGAWINASARTWRRSGARTCSPTRRTRPRRARTCGRWRSWRRRGRSSKRRARPCSRRDGGARRPLETRPSGGLCSGVMAPRAPSLPRRVAALLDKRPVKIALAISILVSLLPLPRLENALRPVFLAVFTVELALRWIALRRPREEIKRFEWFFLVVDLLALLSFVPFEQIGDPRYVAPLLSLRLARLLLLLRFARELAADVYAIVTRREQLQQFGLVTVAVWSLAFGAAVVLDHLAIRYDYTGDGVGTDADFFDRVWWAFRQLESADNLVGTINVPAPIALLSLGLTLVGVFMVSFIIGIGSNIVDQVVRAERRRTVDYDEHSLVIGPVHEAEMLVREFARLYERNRMLRSFFRPAEILQWMLGRGAMPRRHALPRMALLGTTENPPGYLYEPMMRWVMYREGDGWDPDALARVSAATAKRAILLSRADAGPDADAVTTMTLASFRAQNHDAQVFVEVVESENRALVMAIGGPPTFPLDMPRFLGLFLCQHLVTPGVEALYTDLMTADGSEFYTHMFVEPGEVEAIEALGGEDGLVPFERLARAAYEERGVLLTGVFLGETTPRRTRGLVPVANLEQWLNPLRDPEVGSGAWKLGARAGQIPTKLLRGIIGVTATYAPLRRYGRDLVMGRGITRVDPPAAPRPEVHTWAEDTHMARGLLSRVLVVGYSPALPSMVQELARFMPGVDATLVLGERGDERMPLAARLASLGIGIERDVPPPGREGVTMPLEHGGRVTVYTQRGHDLASFAVACAKKGGPVGAVIFLSEPDAVDRDARTTMRLLRFVAALERGELARGERLHVLAEFASVQKGEHARRLVDAKKCGFASADRLRLSLVSTDRIKNYFMVHSAFVPGVTALYDEILGEYGQEIVRLEPGDHAAEAKGAVRFDELREALAPRQVIPIAIERRTVDEKARERLEVLLNPPRDRSFDLSEIVAIYALAESRDLEEPAAREARERTPAVRSVSPFGASASA</sequence>
<dbReference type="OrthoDB" id="5478742at2"/>
<dbReference type="Pfam" id="PF00520">
    <property type="entry name" value="Ion_trans"/>
    <property type="match status" value="1"/>
</dbReference>
<name>A0A4U1J3Y1_9BACT</name>
<feature type="region of interest" description="Disordered" evidence="5">
    <location>
        <begin position="1027"/>
        <end position="1054"/>
    </location>
</feature>
<feature type="compositionally biased region" description="Basic and acidic residues" evidence="5">
    <location>
        <begin position="136"/>
        <end position="147"/>
    </location>
</feature>
<feature type="region of interest" description="Disordered" evidence="5">
    <location>
        <begin position="1"/>
        <end position="21"/>
    </location>
</feature>
<evidence type="ECO:0000313" key="9">
    <source>
        <dbReference type="Proteomes" id="UP000309215"/>
    </source>
</evidence>
<dbReference type="GO" id="GO:0005216">
    <property type="term" value="F:monoatomic ion channel activity"/>
    <property type="evidence" value="ECO:0007669"/>
    <property type="project" value="InterPro"/>
</dbReference>
<feature type="compositionally biased region" description="Basic and acidic residues" evidence="5">
    <location>
        <begin position="1027"/>
        <end position="1040"/>
    </location>
</feature>
<feature type="compositionally biased region" description="Basic and acidic residues" evidence="5">
    <location>
        <begin position="62"/>
        <end position="73"/>
    </location>
</feature>
<protein>
    <recommendedName>
        <fullName evidence="7">Ion transport domain-containing protein</fullName>
    </recommendedName>
</protein>
<feature type="region of interest" description="Disordered" evidence="5">
    <location>
        <begin position="48"/>
        <end position="79"/>
    </location>
</feature>
<comment type="caution">
    <text evidence="8">The sequence shown here is derived from an EMBL/GenBank/DDBJ whole genome shotgun (WGS) entry which is preliminary data.</text>
</comment>
<evidence type="ECO:0000256" key="6">
    <source>
        <dbReference type="SAM" id="Phobius"/>
    </source>
</evidence>
<evidence type="ECO:0000313" key="8">
    <source>
        <dbReference type="EMBL" id="TKD01855.1"/>
    </source>
</evidence>
<evidence type="ECO:0000256" key="1">
    <source>
        <dbReference type="ARBA" id="ARBA00004141"/>
    </source>
</evidence>
<dbReference type="AlphaFoldDB" id="A0A4U1J3Y1"/>
<evidence type="ECO:0000259" key="7">
    <source>
        <dbReference type="Pfam" id="PF00520"/>
    </source>
</evidence>
<keyword evidence="9" id="KW-1185">Reference proteome</keyword>
<evidence type="ECO:0000256" key="2">
    <source>
        <dbReference type="ARBA" id="ARBA00022692"/>
    </source>
</evidence>
<evidence type="ECO:0000256" key="4">
    <source>
        <dbReference type="ARBA" id="ARBA00023136"/>
    </source>
</evidence>
<keyword evidence="3 6" id="KW-1133">Transmembrane helix</keyword>
<dbReference type="PANTHER" id="PTHR31563">
    <property type="entry name" value="ION CHANNEL POLLUX-RELATED"/>
    <property type="match status" value="1"/>
</dbReference>
<feature type="compositionally biased region" description="Basic residues" evidence="5">
    <location>
        <begin position="105"/>
        <end position="135"/>
    </location>
</feature>
<dbReference type="InterPro" id="IPR044849">
    <property type="entry name" value="CASTOR/POLLUX/SYM8-like"/>
</dbReference>
<dbReference type="GO" id="GO:0016020">
    <property type="term" value="C:membrane"/>
    <property type="evidence" value="ECO:0007669"/>
    <property type="project" value="UniProtKB-SubCell"/>
</dbReference>
<evidence type="ECO:0000256" key="5">
    <source>
        <dbReference type="SAM" id="MobiDB-lite"/>
    </source>
</evidence>
<comment type="subcellular location">
    <subcellularLocation>
        <location evidence="1">Membrane</location>
        <topology evidence="1">Multi-pass membrane protein</topology>
    </subcellularLocation>
</comment>
<feature type="transmembrane region" description="Helical" evidence="6">
    <location>
        <begin position="360"/>
        <end position="386"/>
    </location>
</feature>
<keyword evidence="2 6" id="KW-0812">Transmembrane</keyword>
<dbReference type="SUPFAM" id="SSF81324">
    <property type="entry name" value="Voltage-gated potassium channels"/>
    <property type="match status" value="1"/>
</dbReference>
<dbReference type="PANTHER" id="PTHR31563:SF10">
    <property type="entry name" value="ION CHANNEL POLLUX-RELATED"/>
    <property type="match status" value="1"/>
</dbReference>
<accession>A0A4U1J3Y1</accession>
<feature type="region of interest" description="Disordered" evidence="5">
    <location>
        <begin position="95"/>
        <end position="153"/>
    </location>
</feature>
<gene>
    <name evidence="8" type="ORF">E8A74_30210</name>
</gene>
<organism evidence="8 9">
    <name type="scientific">Polyangium fumosum</name>
    <dbReference type="NCBI Taxonomy" id="889272"/>
    <lineage>
        <taxon>Bacteria</taxon>
        <taxon>Pseudomonadati</taxon>
        <taxon>Myxococcota</taxon>
        <taxon>Polyangia</taxon>
        <taxon>Polyangiales</taxon>
        <taxon>Polyangiaceae</taxon>
        <taxon>Polyangium</taxon>
    </lineage>
</organism>
<dbReference type="Gene3D" id="1.10.287.70">
    <property type="match status" value="1"/>
</dbReference>
<dbReference type="InterPro" id="IPR005821">
    <property type="entry name" value="Ion_trans_dom"/>
</dbReference>
<feature type="domain" description="Ion transport" evidence="7">
    <location>
        <begin position="200"/>
        <end position="388"/>
    </location>
</feature>
<dbReference type="Proteomes" id="UP000309215">
    <property type="component" value="Unassembled WGS sequence"/>
</dbReference>